<organism evidence="1 2">
    <name type="scientific">Yokenella regensburgei</name>
    <dbReference type="NCBI Taxonomy" id="158877"/>
    <lineage>
        <taxon>Bacteria</taxon>
        <taxon>Pseudomonadati</taxon>
        <taxon>Pseudomonadota</taxon>
        <taxon>Gammaproteobacteria</taxon>
        <taxon>Enterobacterales</taxon>
        <taxon>Enterobacteriaceae</taxon>
        <taxon>Yokenella</taxon>
    </lineage>
</organism>
<evidence type="ECO:0000313" key="1">
    <source>
        <dbReference type="EMBL" id="SQA60232.1"/>
    </source>
</evidence>
<accession>A0AB38FQG2</accession>
<dbReference type="InterPro" id="IPR021223">
    <property type="entry name" value="AbiGi"/>
</dbReference>
<comment type="caution">
    <text evidence="1">The sequence shown here is derived from an EMBL/GenBank/DDBJ whole genome shotgun (WGS) entry which is preliminary data.</text>
</comment>
<sequence>MKFRAKKTTCRIEKSLYPSTILHFTKEIESLKSILSSGYFRASYAKESIIGPDSKREFGIPMVSFCDIRLSHLYEHIKKYGRFGVGLKKEWAIKHGLNPVSYLNKNCSMFTAFNERLREMNRELRSLKAYEEVYSLEKAKYRDLINILRYMKNYEGPLVRKGELVNENYRFANENEWRYVPDIQADIVPIKIARDSDPEWKTKANQRMWKSDSSRLKFEISDIKYILVPNENYASQLIEYFGDVAGGDDYTHLISKLFISRQIFNDL</sequence>
<protein>
    <submittedName>
        <fullName evidence="1">Protein of uncharacterized function (DUF2743)</fullName>
    </submittedName>
</protein>
<dbReference type="EMBL" id="UAVL01000001">
    <property type="protein sequence ID" value="SQA60232.1"/>
    <property type="molecule type" value="Genomic_DNA"/>
</dbReference>
<dbReference type="Pfam" id="PF10899">
    <property type="entry name" value="AbiGi"/>
    <property type="match status" value="1"/>
</dbReference>
<reference evidence="1 2" key="1">
    <citation type="submission" date="2018-06" db="EMBL/GenBank/DDBJ databases">
        <authorList>
            <consortium name="Pathogen Informatics"/>
            <person name="Doyle S."/>
        </authorList>
    </citation>
    <scope>NUCLEOTIDE SEQUENCE [LARGE SCALE GENOMIC DNA]</scope>
    <source>
        <strain evidence="1 2">NCTC11967</strain>
    </source>
</reference>
<dbReference type="AlphaFoldDB" id="A0AB38FQG2"/>
<dbReference type="Proteomes" id="UP000251313">
    <property type="component" value="Unassembled WGS sequence"/>
</dbReference>
<evidence type="ECO:0000313" key="2">
    <source>
        <dbReference type="Proteomes" id="UP000251313"/>
    </source>
</evidence>
<dbReference type="RefSeq" id="WP_038258478.1">
    <property type="nucleotide sequence ID" value="NZ_JAQOLS010000020.1"/>
</dbReference>
<proteinExistence type="predicted"/>
<name>A0AB38FQG2_9ENTR</name>
<gene>
    <name evidence="1" type="ORF">NCTC11967_00410</name>
</gene>